<comment type="caution">
    <text evidence="15">The sequence shown here is derived from an EMBL/GenBank/DDBJ whole genome shotgun (WGS) entry which is preliminary data.</text>
</comment>
<evidence type="ECO:0000256" key="11">
    <source>
        <dbReference type="ARBA" id="ARBA00023136"/>
    </source>
</evidence>
<accession>A0AAV4LD43</accession>
<sequence>MFSKTTKPSGRSVSLLRYWTTRYVLVLLGSLFVIGVIAIYWVRSNAYEQSFELMELRAFQLADLCAQVLNGPGSLEKLKHLKEIRTNRSVIQLMDHQGHLSILSNGKYEEIASTLPDHTRLFTEILHGQSTREVIPVDGQTWLRVGVPIPEEIPHGSGLFLSVPATDVLPKFEQLYGPIASLIGSVALAGWLVIYFLSRKLTSPLRQVAEAAQMIAEGGYDPDLPKEVKERELQQLITSFRDMAERLKQLEQMRTELLAGVSHELRTPITSIRGMIQAVLGKVVTDEEADEFLQISLEEAKRLQKMVEDLLSFSSFEAGAIPLQKNPVELAALVEEVIQQLRVLSQFADVRIERDLPENAVWIQGDAGLLRQILINLLNNSRAASPPDTTIRVTLRERDGQIELDVQDEGRGIPPEEQPFIFERFYRGKNGQKQNRGLGLGLTISRMLAQAHGGDLVLVQTSPAGTTFRIILPVFPHRKQHKASP</sequence>
<dbReference type="CDD" id="cd00075">
    <property type="entry name" value="HATPase"/>
    <property type="match status" value="1"/>
</dbReference>
<dbReference type="InterPro" id="IPR005467">
    <property type="entry name" value="His_kinase_dom"/>
</dbReference>
<dbReference type="SMART" id="SM00388">
    <property type="entry name" value="HisKA"/>
    <property type="match status" value="1"/>
</dbReference>
<keyword evidence="9" id="KW-0067">ATP-binding</keyword>
<evidence type="ECO:0000313" key="16">
    <source>
        <dbReference type="Proteomes" id="UP001057291"/>
    </source>
</evidence>
<feature type="domain" description="Histidine kinase" evidence="13">
    <location>
        <begin position="260"/>
        <end position="476"/>
    </location>
</feature>
<keyword evidence="10" id="KW-0902">Two-component regulatory system</keyword>
<feature type="transmembrane region" description="Helical" evidence="12">
    <location>
        <begin position="21"/>
        <end position="42"/>
    </location>
</feature>
<dbReference type="SUPFAM" id="SSF47384">
    <property type="entry name" value="Homodimeric domain of signal transducing histidine kinase"/>
    <property type="match status" value="1"/>
</dbReference>
<dbReference type="CDD" id="cd00082">
    <property type="entry name" value="HisKA"/>
    <property type="match status" value="1"/>
</dbReference>
<keyword evidence="12" id="KW-0812">Transmembrane</keyword>
<keyword evidence="11 12" id="KW-0472">Membrane</keyword>
<dbReference type="EC" id="2.7.13.3" evidence="3"/>
<protein>
    <recommendedName>
        <fullName evidence="3">histidine kinase</fullName>
        <ecNumber evidence="3">2.7.13.3</ecNumber>
    </recommendedName>
</protein>
<evidence type="ECO:0000256" key="2">
    <source>
        <dbReference type="ARBA" id="ARBA00004651"/>
    </source>
</evidence>
<organism evidence="15 16">
    <name type="scientific">Collibacillus ludicampi</name>
    <dbReference type="NCBI Taxonomy" id="2771369"/>
    <lineage>
        <taxon>Bacteria</taxon>
        <taxon>Bacillati</taxon>
        <taxon>Bacillota</taxon>
        <taxon>Bacilli</taxon>
        <taxon>Bacillales</taxon>
        <taxon>Alicyclobacillaceae</taxon>
        <taxon>Collibacillus</taxon>
    </lineage>
</organism>
<evidence type="ECO:0000256" key="9">
    <source>
        <dbReference type="ARBA" id="ARBA00022840"/>
    </source>
</evidence>
<dbReference type="SUPFAM" id="SSF158472">
    <property type="entry name" value="HAMP domain-like"/>
    <property type="match status" value="1"/>
</dbReference>
<dbReference type="FunFam" id="3.30.565.10:FF:000006">
    <property type="entry name" value="Sensor histidine kinase WalK"/>
    <property type="match status" value="1"/>
</dbReference>
<dbReference type="Pfam" id="PF00672">
    <property type="entry name" value="HAMP"/>
    <property type="match status" value="1"/>
</dbReference>
<reference evidence="15" key="1">
    <citation type="journal article" date="2023" name="Int. J. Syst. Evol. Microbiol.">
        <title>Collibacillus ludicampi gen. nov., sp. nov., a new soil bacterium of the family Alicyclobacillaceae.</title>
        <authorList>
            <person name="Jojima T."/>
            <person name="Ioku Y."/>
            <person name="Fukuta Y."/>
            <person name="Shirasaka N."/>
            <person name="Matsumura Y."/>
            <person name="Mori M."/>
        </authorList>
    </citation>
    <scope>NUCLEOTIDE SEQUENCE</scope>
    <source>
        <strain evidence="15">TP075</strain>
    </source>
</reference>
<dbReference type="Gene3D" id="3.30.565.10">
    <property type="entry name" value="Histidine kinase-like ATPase, C-terminal domain"/>
    <property type="match status" value="1"/>
</dbReference>
<proteinExistence type="predicted"/>
<feature type="transmembrane region" description="Helical" evidence="12">
    <location>
        <begin position="175"/>
        <end position="197"/>
    </location>
</feature>
<evidence type="ECO:0000259" key="13">
    <source>
        <dbReference type="PROSITE" id="PS50109"/>
    </source>
</evidence>
<dbReference type="InterPro" id="IPR036890">
    <property type="entry name" value="HATPase_C_sf"/>
</dbReference>
<evidence type="ECO:0000256" key="8">
    <source>
        <dbReference type="ARBA" id="ARBA00022777"/>
    </source>
</evidence>
<dbReference type="AlphaFoldDB" id="A0AAV4LD43"/>
<dbReference type="EMBL" id="BOQE01000001">
    <property type="protein sequence ID" value="GIM45588.1"/>
    <property type="molecule type" value="Genomic_DNA"/>
</dbReference>
<keyword evidence="16" id="KW-1185">Reference proteome</keyword>
<keyword evidence="7" id="KW-0547">Nucleotide-binding</keyword>
<dbReference type="GO" id="GO:0005524">
    <property type="term" value="F:ATP binding"/>
    <property type="evidence" value="ECO:0007669"/>
    <property type="project" value="UniProtKB-KW"/>
</dbReference>
<keyword evidence="8" id="KW-0418">Kinase</keyword>
<feature type="domain" description="HAMP" evidence="14">
    <location>
        <begin position="199"/>
        <end position="252"/>
    </location>
</feature>
<dbReference type="InterPro" id="IPR003661">
    <property type="entry name" value="HisK_dim/P_dom"/>
</dbReference>
<dbReference type="PROSITE" id="PS50885">
    <property type="entry name" value="HAMP"/>
    <property type="match status" value="1"/>
</dbReference>
<dbReference type="InterPro" id="IPR050736">
    <property type="entry name" value="Sensor_HK_Regulatory"/>
</dbReference>
<dbReference type="Pfam" id="PF02518">
    <property type="entry name" value="HATPase_c"/>
    <property type="match status" value="1"/>
</dbReference>
<dbReference type="Proteomes" id="UP001057291">
    <property type="component" value="Unassembled WGS sequence"/>
</dbReference>
<evidence type="ECO:0000256" key="1">
    <source>
        <dbReference type="ARBA" id="ARBA00000085"/>
    </source>
</evidence>
<dbReference type="SMART" id="SM00304">
    <property type="entry name" value="HAMP"/>
    <property type="match status" value="1"/>
</dbReference>
<name>A0AAV4LD43_9BACL</name>
<dbReference type="InterPro" id="IPR003660">
    <property type="entry name" value="HAMP_dom"/>
</dbReference>
<dbReference type="SMART" id="SM00387">
    <property type="entry name" value="HATPase_c"/>
    <property type="match status" value="1"/>
</dbReference>
<dbReference type="InterPro" id="IPR003594">
    <property type="entry name" value="HATPase_dom"/>
</dbReference>
<dbReference type="SUPFAM" id="SSF55874">
    <property type="entry name" value="ATPase domain of HSP90 chaperone/DNA topoisomerase II/histidine kinase"/>
    <property type="match status" value="1"/>
</dbReference>
<dbReference type="GO" id="GO:0005886">
    <property type="term" value="C:plasma membrane"/>
    <property type="evidence" value="ECO:0007669"/>
    <property type="project" value="UniProtKB-SubCell"/>
</dbReference>
<gene>
    <name evidence="15" type="ORF">DNHGIG_11370</name>
</gene>
<dbReference type="GO" id="GO:0000155">
    <property type="term" value="F:phosphorelay sensor kinase activity"/>
    <property type="evidence" value="ECO:0007669"/>
    <property type="project" value="InterPro"/>
</dbReference>
<dbReference type="Gene3D" id="6.10.340.10">
    <property type="match status" value="1"/>
</dbReference>
<dbReference type="InterPro" id="IPR004358">
    <property type="entry name" value="Sig_transdc_His_kin-like_C"/>
</dbReference>
<keyword evidence="5" id="KW-0597">Phosphoprotein</keyword>
<comment type="subcellular location">
    <subcellularLocation>
        <location evidence="2">Cell membrane</location>
        <topology evidence="2">Multi-pass membrane protein</topology>
    </subcellularLocation>
</comment>
<dbReference type="PANTHER" id="PTHR43711">
    <property type="entry name" value="TWO-COMPONENT HISTIDINE KINASE"/>
    <property type="match status" value="1"/>
</dbReference>
<dbReference type="InterPro" id="IPR036097">
    <property type="entry name" value="HisK_dim/P_sf"/>
</dbReference>
<dbReference type="Gene3D" id="1.10.287.130">
    <property type="match status" value="1"/>
</dbReference>
<dbReference type="PANTHER" id="PTHR43711:SF1">
    <property type="entry name" value="HISTIDINE KINASE 1"/>
    <property type="match status" value="1"/>
</dbReference>
<keyword evidence="6" id="KW-0808">Transferase</keyword>
<evidence type="ECO:0000256" key="6">
    <source>
        <dbReference type="ARBA" id="ARBA00022679"/>
    </source>
</evidence>
<evidence type="ECO:0000259" key="14">
    <source>
        <dbReference type="PROSITE" id="PS50885"/>
    </source>
</evidence>
<dbReference type="PRINTS" id="PR00344">
    <property type="entry name" value="BCTRLSENSOR"/>
</dbReference>
<evidence type="ECO:0000256" key="3">
    <source>
        <dbReference type="ARBA" id="ARBA00012438"/>
    </source>
</evidence>
<evidence type="ECO:0000313" key="15">
    <source>
        <dbReference type="EMBL" id="GIM45588.1"/>
    </source>
</evidence>
<evidence type="ECO:0000256" key="5">
    <source>
        <dbReference type="ARBA" id="ARBA00022553"/>
    </source>
</evidence>
<evidence type="ECO:0000256" key="12">
    <source>
        <dbReference type="SAM" id="Phobius"/>
    </source>
</evidence>
<evidence type="ECO:0000256" key="4">
    <source>
        <dbReference type="ARBA" id="ARBA00022475"/>
    </source>
</evidence>
<keyword evidence="4" id="KW-1003">Cell membrane</keyword>
<dbReference type="Pfam" id="PF00512">
    <property type="entry name" value="HisKA"/>
    <property type="match status" value="1"/>
</dbReference>
<evidence type="ECO:0000256" key="7">
    <source>
        <dbReference type="ARBA" id="ARBA00022741"/>
    </source>
</evidence>
<dbReference type="PROSITE" id="PS50109">
    <property type="entry name" value="HIS_KIN"/>
    <property type="match status" value="1"/>
</dbReference>
<evidence type="ECO:0000256" key="10">
    <source>
        <dbReference type="ARBA" id="ARBA00023012"/>
    </source>
</evidence>
<dbReference type="FunFam" id="1.10.287.130:FF:000001">
    <property type="entry name" value="Two-component sensor histidine kinase"/>
    <property type="match status" value="1"/>
</dbReference>
<dbReference type="CDD" id="cd06225">
    <property type="entry name" value="HAMP"/>
    <property type="match status" value="1"/>
</dbReference>
<comment type="catalytic activity">
    <reaction evidence="1">
        <text>ATP + protein L-histidine = ADP + protein N-phospho-L-histidine.</text>
        <dbReference type="EC" id="2.7.13.3"/>
    </reaction>
</comment>
<keyword evidence="12" id="KW-1133">Transmembrane helix</keyword>